<dbReference type="OrthoDB" id="9769113at2"/>
<dbReference type="STRING" id="643562.Daes_3164"/>
<name>E6VR72_PSEA9</name>
<keyword evidence="2" id="KW-0472">Membrane</keyword>
<dbReference type="SUPFAM" id="SSF51735">
    <property type="entry name" value="NAD(P)-binding Rossmann-fold domains"/>
    <property type="match status" value="2"/>
</dbReference>
<keyword evidence="2" id="KW-0812">Transmembrane</keyword>
<sequence length="620" mass="68491">MRLNLPNFRNFNFYAMLLADLAIFALALHLAYLFRFDFEVPRPFSAQYVGLLKYVLVFKGALFLLFGLYRGMWRYTSLDDYWKLLRVTALQSLILVSFVGFRFSFIGVPRSIFVIDWVLTLVLCSGLRLTIRAFYTRTVVLTGSAPGRRNVLMVGAGASAEKISRELTANPAHYNLVGFLDDDPGLKGRTIHGRPVLGQVEVMGTVADRLGVDEIFIAVSEASGEEMRRMVDICKDTGVPYKILPAMTEIIDGKVGIKTLRDIDYLDLLGRSPVSLDTERIEQYLTGQTVLVTGCGGSIGSELCRQIVRFRPRHLVLVDAGEFNLYEIEMELRNSLGFADCTTVLGSVADRPLMDRTFQTHRPSTVFHAAAYKHVPMLERNPWQAVRNNIEGSRAVMRAAVTAGVERFVVVSTDKAVRPTNVMGASKRVTELLMQSMSGQGTRFMAVRFGNVVGSSGSVVPLFRRQIAAGGPVTVTHPDVTRYFMSISEATQLILQAGSMGEAGTGGEVFVLDMGVPVRIADMAHDLIRLSGKEPGVDVEIVFTGLREGEKLFEELITEGEGIVRTEHRKILVVGSDTPVRVEDLDREIAALSRAADAHDGQAIRASLKRLVPEYTPEGN</sequence>
<evidence type="ECO:0000256" key="1">
    <source>
        <dbReference type="ARBA" id="ARBA00007430"/>
    </source>
</evidence>
<dbReference type="Pfam" id="PF02719">
    <property type="entry name" value="Polysacc_synt_2"/>
    <property type="match status" value="1"/>
</dbReference>
<keyword evidence="5" id="KW-1185">Reference proteome</keyword>
<accession>E6VR72</accession>
<feature type="transmembrane region" description="Helical" evidence="2">
    <location>
        <begin position="54"/>
        <end position="72"/>
    </location>
</feature>
<evidence type="ECO:0000256" key="2">
    <source>
        <dbReference type="SAM" id="Phobius"/>
    </source>
</evidence>
<dbReference type="InterPro" id="IPR036291">
    <property type="entry name" value="NAD(P)-bd_dom_sf"/>
</dbReference>
<dbReference type="PANTHER" id="PTHR43318:SF1">
    <property type="entry name" value="POLYSACCHARIDE BIOSYNTHESIS PROTEIN EPSC-RELATED"/>
    <property type="match status" value="1"/>
</dbReference>
<dbReference type="PANTHER" id="PTHR43318">
    <property type="entry name" value="UDP-N-ACETYLGLUCOSAMINE 4,6-DEHYDRATASE"/>
    <property type="match status" value="1"/>
</dbReference>
<dbReference type="CDD" id="cd05237">
    <property type="entry name" value="UDP_invert_4-6DH_SDR_e"/>
    <property type="match status" value="1"/>
</dbReference>
<reference evidence="5" key="1">
    <citation type="submission" date="2010-12" db="EMBL/GenBank/DDBJ databases">
        <title>Complete sequence of Desulfovibrio aespoeensis Aspo-2.</title>
        <authorList>
            <consortium name="US DOE Joint Genome Institute"/>
            <person name="Lucas S."/>
            <person name="Copeland A."/>
            <person name="Lapidus A."/>
            <person name="Cheng J.-F."/>
            <person name="Goodwin L."/>
            <person name="Pitluck S."/>
            <person name="Chertkov O."/>
            <person name="Misra M."/>
            <person name="Detter J.C."/>
            <person name="Han C."/>
            <person name="Tapia R."/>
            <person name="Land M."/>
            <person name="Hauser L."/>
            <person name="Kyrpides N."/>
            <person name="Ivanova N."/>
            <person name="Ovchinnikova G."/>
            <person name="Pedersen K."/>
            <person name="Jagevall S."/>
            <person name="Hazen T."/>
            <person name="Woyke T."/>
        </authorList>
    </citation>
    <scope>NUCLEOTIDE SEQUENCE [LARGE SCALE GENOMIC DNA]</scope>
    <source>
        <strain evidence="5">ATCC 700646 / DSM 10631 / Aspo-2</strain>
    </source>
</reference>
<evidence type="ECO:0000313" key="4">
    <source>
        <dbReference type="EMBL" id="ADU64156.1"/>
    </source>
</evidence>
<comment type="similarity">
    <text evidence="1">Belongs to the polysaccharide synthase family.</text>
</comment>
<proteinExistence type="inferred from homology"/>
<gene>
    <name evidence="4" type="ordered locus">Daes_3164</name>
</gene>
<feature type="domain" description="Polysaccharide biosynthesis protein CapD-like" evidence="3">
    <location>
        <begin position="290"/>
        <end position="574"/>
    </location>
</feature>
<dbReference type="Pfam" id="PF13727">
    <property type="entry name" value="CoA_binding_3"/>
    <property type="match status" value="1"/>
</dbReference>
<dbReference type="InterPro" id="IPR051203">
    <property type="entry name" value="Polysaccharide_Synthase-Rel"/>
</dbReference>
<dbReference type="Proteomes" id="UP000002191">
    <property type="component" value="Chromosome"/>
</dbReference>
<feature type="transmembrane region" description="Helical" evidence="2">
    <location>
        <begin position="84"/>
        <end position="105"/>
    </location>
</feature>
<dbReference type="InterPro" id="IPR003869">
    <property type="entry name" value="Polysac_CapD-like"/>
</dbReference>
<keyword evidence="2" id="KW-1133">Transmembrane helix</keyword>
<evidence type="ECO:0000259" key="3">
    <source>
        <dbReference type="Pfam" id="PF02719"/>
    </source>
</evidence>
<protein>
    <submittedName>
        <fullName evidence="4">Polysaccharide biosynthesis protein CapD</fullName>
    </submittedName>
</protein>
<feature type="transmembrane region" description="Helical" evidence="2">
    <location>
        <begin position="12"/>
        <end position="34"/>
    </location>
</feature>
<reference evidence="4 5" key="2">
    <citation type="journal article" date="2014" name="Genome Announc.">
        <title>Complete Genome Sequence of the Subsurface, Mesophilic Sulfate-Reducing Bacterium Desulfovibrio aespoeensis Aspo-2.</title>
        <authorList>
            <person name="Pedersen K."/>
            <person name="Bengtsson A."/>
            <person name="Edlund J."/>
            <person name="Rabe L."/>
            <person name="Hazen T."/>
            <person name="Chakraborty R."/>
            <person name="Goodwin L."/>
            <person name="Shapiro N."/>
        </authorList>
    </citation>
    <scope>NUCLEOTIDE SEQUENCE [LARGE SCALE GENOMIC DNA]</scope>
    <source>
        <strain evidence="5">ATCC 700646 / DSM 10631 / Aspo-2</strain>
    </source>
</reference>
<dbReference type="KEGG" id="das:Daes_3164"/>
<dbReference type="AlphaFoldDB" id="E6VR72"/>
<dbReference type="eggNOG" id="COG1086">
    <property type="taxonomic scope" value="Bacteria"/>
</dbReference>
<dbReference type="RefSeq" id="WP_013516057.1">
    <property type="nucleotide sequence ID" value="NC_014844.1"/>
</dbReference>
<evidence type="ECO:0000313" key="5">
    <source>
        <dbReference type="Proteomes" id="UP000002191"/>
    </source>
</evidence>
<dbReference type="HOGENOM" id="CLU_013560_5_2_7"/>
<dbReference type="Gene3D" id="3.40.50.720">
    <property type="entry name" value="NAD(P)-binding Rossmann-like Domain"/>
    <property type="match status" value="2"/>
</dbReference>
<organism evidence="4 5">
    <name type="scientific">Pseudodesulfovibrio aespoeensis (strain ATCC 700646 / DSM 10631 / Aspo-2)</name>
    <name type="common">Desulfovibrio aespoeensis</name>
    <dbReference type="NCBI Taxonomy" id="643562"/>
    <lineage>
        <taxon>Bacteria</taxon>
        <taxon>Pseudomonadati</taxon>
        <taxon>Thermodesulfobacteriota</taxon>
        <taxon>Desulfovibrionia</taxon>
        <taxon>Desulfovibrionales</taxon>
        <taxon>Desulfovibrionaceae</taxon>
    </lineage>
</organism>
<dbReference type="EMBL" id="CP002431">
    <property type="protein sequence ID" value="ADU64156.1"/>
    <property type="molecule type" value="Genomic_DNA"/>
</dbReference>